<sequence>MSDSVAFDPREIDKLIDESDPAVLGICSDSLMEVLGYVSSLGFTLLVDVFGVDYPEREKRIELIYILLDMKQNRRCHVKLAVDPALEKVPTCCGIFRAADWFEREVYDMYGVIFSDHPRLERILTDYGFEGFPMLKDFPLTGYKEVRYDLETKKVVYEDVNLPQEYRSFDFLTPWEGTKYVDEMSGEKKD</sequence>
<comment type="catalytic activity">
    <reaction evidence="3">
        <text>a quinone + NADH + 5 H(+)(in) = a quinol + NAD(+) + 4 H(+)(out)</text>
        <dbReference type="Rhea" id="RHEA:57888"/>
        <dbReference type="ChEBI" id="CHEBI:15378"/>
        <dbReference type="ChEBI" id="CHEBI:24646"/>
        <dbReference type="ChEBI" id="CHEBI:57540"/>
        <dbReference type="ChEBI" id="CHEBI:57945"/>
        <dbReference type="ChEBI" id="CHEBI:132124"/>
    </reaction>
</comment>
<dbReference type="GO" id="GO:0008137">
    <property type="term" value="F:NADH dehydrogenase (ubiquinone) activity"/>
    <property type="evidence" value="ECO:0007669"/>
    <property type="project" value="InterPro"/>
</dbReference>
<dbReference type="NCBIfam" id="TIGR01961">
    <property type="entry name" value="NuoC_fam"/>
    <property type="match status" value="1"/>
</dbReference>
<dbReference type="HAMAP" id="MF_01357">
    <property type="entry name" value="NDH1_NuoC"/>
    <property type="match status" value="1"/>
</dbReference>
<dbReference type="Pfam" id="PF00329">
    <property type="entry name" value="Complex1_30kDa"/>
    <property type="match status" value="1"/>
</dbReference>
<keyword evidence="3" id="KW-1003">Cell membrane</keyword>
<dbReference type="InterPro" id="IPR001268">
    <property type="entry name" value="NADH_UbQ_OxRdtase_30kDa_su"/>
</dbReference>
<dbReference type="GO" id="GO:0050136">
    <property type="term" value="F:NADH dehydrogenase (quinone) (non-electrogenic) activity"/>
    <property type="evidence" value="ECO:0007669"/>
    <property type="project" value="UniProtKB-UniRule"/>
</dbReference>
<evidence type="ECO:0000313" key="6">
    <source>
        <dbReference type="Proteomes" id="UP000023755"/>
    </source>
</evidence>
<dbReference type="GO" id="GO:0005886">
    <property type="term" value="C:plasma membrane"/>
    <property type="evidence" value="ECO:0007669"/>
    <property type="project" value="UniProtKB-SubCell"/>
</dbReference>
<evidence type="ECO:0000259" key="4">
    <source>
        <dbReference type="Pfam" id="PF00329"/>
    </source>
</evidence>
<keyword evidence="3" id="KW-0472">Membrane</keyword>
<dbReference type="AlphaFoldDB" id="X5HLQ5"/>
<dbReference type="PANTHER" id="PTHR10884">
    <property type="entry name" value="NADH DEHYDROGENASE UBIQUINONE IRON-SULFUR PROTEIN 3"/>
    <property type="match status" value="1"/>
</dbReference>
<evidence type="ECO:0000256" key="1">
    <source>
        <dbReference type="ARBA" id="ARBA00007569"/>
    </source>
</evidence>
<dbReference type="SUPFAM" id="SSF143243">
    <property type="entry name" value="Nqo5-like"/>
    <property type="match status" value="1"/>
</dbReference>
<dbReference type="STRING" id="1286528.NHE_0407"/>
<proteinExistence type="inferred from homology"/>
<dbReference type="EC" id="7.1.1.-" evidence="3"/>
<protein>
    <recommendedName>
        <fullName evidence="3">NADH-quinone oxidoreductase subunit C</fullName>
        <ecNumber evidence="3">7.1.1.-</ecNumber>
    </recommendedName>
    <alternativeName>
        <fullName evidence="3">NADH dehydrogenase I subunit C</fullName>
    </alternativeName>
    <alternativeName>
        <fullName evidence="3">NDH-1 subunit C</fullName>
    </alternativeName>
</protein>
<dbReference type="PANTHER" id="PTHR10884:SF14">
    <property type="entry name" value="NADH DEHYDROGENASE [UBIQUINONE] IRON-SULFUR PROTEIN 3, MITOCHONDRIAL"/>
    <property type="match status" value="1"/>
</dbReference>
<keyword evidence="3" id="KW-0874">Quinone</keyword>
<accession>X5HLQ5</accession>
<evidence type="ECO:0000256" key="3">
    <source>
        <dbReference type="HAMAP-Rule" id="MF_01357"/>
    </source>
</evidence>
<comment type="subunit">
    <text evidence="3">NDH-1 is composed of 14 different subunits. Subunits NuoB, C, D, E, F, and G constitute the peripheral sector of the complex.</text>
</comment>
<gene>
    <name evidence="3 5" type="primary">nuoC</name>
    <name evidence="5" type="ORF">NHE_0407</name>
</gene>
<feature type="domain" description="NADH:ubiquinone oxidoreductase 30kDa subunit" evidence="4">
    <location>
        <begin position="28"/>
        <end position="143"/>
    </location>
</feature>
<dbReference type="InterPro" id="IPR010218">
    <property type="entry name" value="NADH_DH_suC"/>
</dbReference>
<keyword evidence="6" id="KW-1185">Reference proteome</keyword>
<dbReference type="RefSeq" id="WP_051579566.1">
    <property type="nucleotide sequence ID" value="NZ_CP007481.1"/>
</dbReference>
<comment type="function">
    <text evidence="3">NDH-1 shuttles electrons from NADH, via FMN and iron-sulfur (Fe-S) centers, to quinones in the respiratory chain. The immediate electron acceptor for the enzyme in this species is believed to be ubiquinone. Couples the redox reaction to proton translocation (for every two electrons transferred, four hydrogen ions are translocated across the cytoplasmic membrane), and thus conserves the redox energy in a proton gradient.</text>
</comment>
<keyword evidence="3" id="KW-0830">Ubiquinone</keyword>
<comment type="subcellular location">
    <subcellularLocation>
        <location evidence="3">Cell membrane</location>
        <topology evidence="3">Peripheral membrane protein</topology>
        <orientation evidence="3">Cytoplasmic side</orientation>
    </subcellularLocation>
</comment>
<evidence type="ECO:0000256" key="2">
    <source>
        <dbReference type="ARBA" id="ARBA00022448"/>
    </source>
</evidence>
<keyword evidence="3" id="KW-1278">Translocase</keyword>
<name>X5HLQ5_9RICK</name>
<keyword evidence="2 3" id="KW-0813">Transport</keyword>
<dbReference type="Proteomes" id="UP000023755">
    <property type="component" value="Chromosome"/>
</dbReference>
<comment type="similarity">
    <text evidence="1 3">Belongs to the complex I 30 kDa subunit family.</text>
</comment>
<dbReference type="EMBL" id="CP007481">
    <property type="protein sequence ID" value="AHX11355.1"/>
    <property type="molecule type" value="Genomic_DNA"/>
</dbReference>
<dbReference type="GO" id="GO:0048038">
    <property type="term" value="F:quinone binding"/>
    <property type="evidence" value="ECO:0007669"/>
    <property type="project" value="UniProtKB-KW"/>
</dbReference>
<keyword evidence="3" id="KW-0520">NAD</keyword>
<reference evidence="5 6" key="1">
    <citation type="submission" date="2014-03" db="EMBL/GenBank/DDBJ databases">
        <title>Sequencing and Comparison of Genomes and Transcriptome Profiles of Human Ehrlichiosis Agents.</title>
        <authorList>
            <person name="Lin M."/>
            <person name="Daugherty S.C."/>
            <person name="Nagaraj S."/>
            <person name="Cheng Z."/>
            <person name="Xiong Q."/>
            <person name="Lin F.-Y."/>
            <person name="Sengamalay N."/>
            <person name="Ott S."/>
            <person name="Godinez A."/>
            <person name="Tallon L.J."/>
            <person name="Sadzewicz L."/>
            <person name="Fraser C.M."/>
            <person name="Dunning Hotopp J.C."/>
            <person name="Rikihisa Y."/>
        </authorList>
    </citation>
    <scope>NUCLEOTIDE SEQUENCE [LARGE SCALE GENOMIC DNA]</scope>
    <source>
        <strain evidence="5 6">Oregon</strain>
    </source>
</reference>
<dbReference type="InterPro" id="IPR037232">
    <property type="entry name" value="NADH_quin_OxRdtase_su_C/D-like"/>
</dbReference>
<dbReference type="Gene3D" id="3.30.460.80">
    <property type="entry name" value="NADH:ubiquinone oxidoreductase, 30kDa subunit"/>
    <property type="match status" value="1"/>
</dbReference>
<evidence type="ECO:0000313" key="5">
    <source>
        <dbReference type="EMBL" id="AHX11355.1"/>
    </source>
</evidence>
<dbReference type="KEGG" id="nhm:NHE_0407"/>
<dbReference type="HOGENOM" id="CLU_042628_2_1_5"/>
<organism evidence="5 6">
    <name type="scientific">Neorickettsia helminthoeca str. Oregon</name>
    <dbReference type="NCBI Taxonomy" id="1286528"/>
    <lineage>
        <taxon>Bacteria</taxon>
        <taxon>Pseudomonadati</taxon>
        <taxon>Pseudomonadota</taxon>
        <taxon>Alphaproteobacteria</taxon>
        <taxon>Rickettsiales</taxon>
        <taxon>Anaplasmataceae</taxon>
        <taxon>Neorickettsia</taxon>
    </lineage>
</organism>